<evidence type="ECO:0000313" key="8">
    <source>
        <dbReference type="Proteomes" id="UP000758603"/>
    </source>
</evidence>
<feature type="transmembrane region" description="Helical" evidence="5">
    <location>
        <begin position="367"/>
        <end position="386"/>
    </location>
</feature>
<comment type="caution">
    <text evidence="7">The sequence shown here is derived from an EMBL/GenBank/DDBJ whole genome shotgun (WGS) entry which is preliminary data.</text>
</comment>
<dbReference type="PANTHER" id="PTHR23501:SF43">
    <property type="entry name" value="MULTIDRUG TRANSPORTER, PUTATIVE (AFU_ORTHOLOGUE AFUA_6G03040)-RELATED"/>
    <property type="match status" value="1"/>
</dbReference>
<feature type="transmembrane region" description="Helical" evidence="5">
    <location>
        <begin position="99"/>
        <end position="118"/>
    </location>
</feature>
<reference evidence="7" key="1">
    <citation type="journal article" date="2021" name="Nat. Commun.">
        <title>Genetic determinants of endophytism in the Arabidopsis root mycobiome.</title>
        <authorList>
            <person name="Mesny F."/>
            <person name="Miyauchi S."/>
            <person name="Thiergart T."/>
            <person name="Pickel B."/>
            <person name="Atanasova L."/>
            <person name="Karlsson M."/>
            <person name="Huettel B."/>
            <person name="Barry K.W."/>
            <person name="Haridas S."/>
            <person name="Chen C."/>
            <person name="Bauer D."/>
            <person name="Andreopoulos W."/>
            <person name="Pangilinan J."/>
            <person name="LaButti K."/>
            <person name="Riley R."/>
            <person name="Lipzen A."/>
            <person name="Clum A."/>
            <person name="Drula E."/>
            <person name="Henrissat B."/>
            <person name="Kohler A."/>
            <person name="Grigoriev I.V."/>
            <person name="Martin F.M."/>
            <person name="Hacquard S."/>
        </authorList>
    </citation>
    <scope>NUCLEOTIDE SEQUENCE</scope>
    <source>
        <strain evidence="7">MPI-SDFR-AT-0073</strain>
    </source>
</reference>
<protein>
    <submittedName>
        <fullName evidence="7">Drug resistance transporter</fullName>
    </submittedName>
</protein>
<dbReference type="GeneID" id="70137954"/>
<sequence length="557" mass="60318">MEDSLRPGSQGDEHYGEDSLSRQRQTTLVAILLLGLLFSSIDASIISTSLVSISVDLHDFLNSPWVALSYLLAYMGTLPQKWFAILFAKLSDIFGRKALLAAAWTLFAGFSLACGLASDMRSLIIYRAFQGIGGSGLYSLAQIGLFEVGPSDKPSLLGALIGMTLAISFVLGPILGGIITRFAGWRWIFYVNVPFGITALVGIFFAWPKGTYVARGGLYEILRKADMVGNILILSASSFLIYSLQEASTFNYAWHDPVIVLTLSLAAVSWALFISWEVYLGYYRYQSIQPVFPMRLVLQRPFVAALSCSFFSGFAYLAIIIILPERFQIVNGDDSLMAGIHLLPQLGACAFGSFLAGAISSKRNNTAITLILASSLQLIGVGLLSTLSNVLTAIEAQYGYQTIFGLGVGLSFASATILISVRSHPEDLAVAQGAIAQARVFGGAIGIAVCMIIVNTQIQSDLTETIPPEDLRALQHNPLVVQYFTIENQQKVKTSYATAFTDDIKVMICISAAGLIASLFAFELDPPPMPSHTMAKDTLGARLDQSETELDEIARYP</sequence>
<organism evidence="7 8">
    <name type="scientific">Truncatella angustata</name>
    <dbReference type="NCBI Taxonomy" id="152316"/>
    <lineage>
        <taxon>Eukaryota</taxon>
        <taxon>Fungi</taxon>
        <taxon>Dikarya</taxon>
        <taxon>Ascomycota</taxon>
        <taxon>Pezizomycotina</taxon>
        <taxon>Sordariomycetes</taxon>
        <taxon>Xylariomycetidae</taxon>
        <taxon>Amphisphaeriales</taxon>
        <taxon>Sporocadaceae</taxon>
        <taxon>Truncatella</taxon>
    </lineage>
</organism>
<dbReference type="Gene3D" id="1.20.1250.20">
    <property type="entry name" value="MFS general substrate transporter like domains"/>
    <property type="match status" value="1"/>
</dbReference>
<dbReference type="Proteomes" id="UP000758603">
    <property type="component" value="Unassembled WGS sequence"/>
</dbReference>
<feature type="transmembrane region" description="Helical" evidence="5">
    <location>
        <begin position="504"/>
        <end position="524"/>
    </location>
</feature>
<evidence type="ECO:0000256" key="2">
    <source>
        <dbReference type="ARBA" id="ARBA00022692"/>
    </source>
</evidence>
<dbReference type="GO" id="GO:0005886">
    <property type="term" value="C:plasma membrane"/>
    <property type="evidence" value="ECO:0007669"/>
    <property type="project" value="TreeGrafter"/>
</dbReference>
<evidence type="ECO:0000256" key="4">
    <source>
        <dbReference type="ARBA" id="ARBA00023136"/>
    </source>
</evidence>
<keyword evidence="4 5" id="KW-0472">Membrane</keyword>
<evidence type="ECO:0000256" key="5">
    <source>
        <dbReference type="SAM" id="Phobius"/>
    </source>
</evidence>
<feature type="transmembrane region" description="Helical" evidence="5">
    <location>
        <begin position="257"/>
        <end position="282"/>
    </location>
</feature>
<evidence type="ECO:0000256" key="3">
    <source>
        <dbReference type="ARBA" id="ARBA00022989"/>
    </source>
</evidence>
<keyword evidence="3 5" id="KW-1133">Transmembrane helix</keyword>
<dbReference type="PANTHER" id="PTHR23501">
    <property type="entry name" value="MAJOR FACILITATOR SUPERFAMILY"/>
    <property type="match status" value="1"/>
</dbReference>
<feature type="transmembrane region" description="Helical" evidence="5">
    <location>
        <begin position="124"/>
        <end position="145"/>
    </location>
</feature>
<dbReference type="Gene3D" id="1.20.1720.10">
    <property type="entry name" value="Multidrug resistance protein D"/>
    <property type="match status" value="1"/>
</dbReference>
<feature type="transmembrane region" description="Helical" evidence="5">
    <location>
        <begin position="227"/>
        <end position="245"/>
    </location>
</feature>
<dbReference type="Pfam" id="PF07690">
    <property type="entry name" value="MFS_1"/>
    <property type="match status" value="1"/>
</dbReference>
<feature type="transmembrane region" description="Helical" evidence="5">
    <location>
        <begin position="28"/>
        <end position="53"/>
    </location>
</feature>
<dbReference type="SUPFAM" id="SSF103473">
    <property type="entry name" value="MFS general substrate transporter"/>
    <property type="match status" value="1"/>
</dbReference>
<proteinExistence type="predicted"/>
<dbReference type="InterPro" id="IPR020846">
    <property type="entry name" value="MFS_dom"/>
</dbReference>
<feature type="transmembrane region" description="Helical" evidence="5">
    <location>
        <begin position="157"/>
        <end position="179"/>
    </location>
</feature>
<feature type="transmembrane region" description="Helical" evidence="5">
    <location>
        <begin position="65"/>
        <end position="87"/>
    </location>
</feature>
<feature type="transmembrane region" description="Helical" evidence="5">
    <location>
        <begin position="398"/>
        <end position="419"/>
    </location>
</feature>
<dbReference type="InterPro" id="IPR011701">
    <property type="entry name" value="MFS"/>
</dbReference>
<dbReference type="RefSeq" id="XP_045960772.1">
    <property type="nucleotide sequence ID" value="XM_046109063.1"/>
</dbReference>
<dbReference type="EMBL" id="JAGPXC010000002">
    <property type="protein sequence ID" value="KAH6656538.1"/>
    <property type="molecule type" value="Genomic_DNA"/>
</dbReference>
<dbReference type="PROSITE" id="PS50850">
    <property type="entry name" value="MFS"/>
    <property type="match status" value="1"/>
</dbReference>
<feature type="transmembrane region" description="Helical" evidence="5">
    <location>
        <begin position="335"/>
        <end position="355"/>
    </location>
</feature>
<feature type="transmembrane region" description="Helical" evidence="5">
    <location>
        <begin position="440"/>
        <end position="458"/>
    </location>
</feature>
<feature type="transmembrane region" description="Helical" evidence="5">
    <location>
        <begin position="185"/>
        <end position="207"/>
    </location>
</feature>
<comment type="subcellular location">
    <subcellularLocation>
        <location evidence="1">Membrane</location>
        <topology evidence="1">Multi-pass membrane protein</topology>
    </subcellularLocation>
</comment>
<dbReference type="GO" id="GO:0022857">
    <property type="term" value="F:transmembrane transporter activity"/>
    <property type="evidence" value="ECO:0007669"/>
    <property type="project" value="InterPro"/>
</dbReference>
<dbReference type="OrthoDB" id="440553at2759"/>
<feature type="domain" description="Major facilitator superfamily (MFS) profile" evidence="6">
    <location>
        <begin position="28"/>
        <end position="529"/>
    </location>
</feature>
<feature type="transmembrane region" description="Helical" evidence="5">
    <location>
        <begin position="302"/>
        <end position="323"/>
    </location>
</feature>
<accession>A0A9P8ZZT3</accession>
<dbReference type="AlphaFoldDB" id="A0A9P8ZZT3"/>
<evidence type="ECO:0000259" key="6">
    <source>
        <dbReference type="PROSITE" id="PS50850"/>
    </source>
</evidence>
<dbReference type="InterPro" id="IPR036259">
    <property type="entry name" value="MFS_trans_sf"/>
</dbReference>
<name>A0A9P8ZZT3_9PEZI</name>
<evidence type="ECO:0000256" key="1">
    <source>
        <dbReference type="ARBA" id="ARBA00004141"/>
    </source>
</evidence>
<gene>
    <name evidence="7" type="ORF">BKA67DRAFT_687971</name>
</gene>
<evidence type="ECO:0000313" key="7">
    <source>
        <dbReference type="EMBL" id="KAH6656538.1"/>
    </source>
</evidence>
<keyword evidence="2 5" id="KW-0812">Transmembrane</keyword>
<keyword evidence="8" id="KW-1185">Reference proteome</keyword>